<dbReference type="HOGENOM" id="CLU_2510444_0_0_0"/>
<keyword evidence="2" id="KW-1185">Reference proteome</keyword>
<dbReference type="InParanoid" id="Q7UPQ0"/>
<dbReference type="KEGG" id="rba:RB6790"/>
<proteinExistence type="predicted"/>
<dbReference type="EMBL" id="BX294144">
    <property type="protein sequence ID" value="CAD75011.1"/>
    <property type="molecule type" value="Genomic_DNA"/>
</dbReference>
<name>Q7UPQ0_RHOBA</name>
<dbReference type="AlphaFoldDB" id="Q7UPQ0"/>
<accession>Q7UPQ0</accession>
<dbReference type="PATRIC" id="fig|243090.15.peg.3294"/>
<organism evidence="1 2">
    <name type="scientific">Rhodopirellula baltica (strain DSM 10527 / NCIMB 13988 / SH1)</name>
    <dbReference type="NCBI Taxonomy" id="243090"/>
    <lineage>
        <taxon>Bacteria</taxon>
        <taxon>Pseudomonadati</taxon>
        <taxon>Planctomycetota</taxon>
        <taxon>Planctomycetia</taxon>
        <taxon>Pirellulales</taxon>
        <taxon>Pirellulaceae</taxon>
        <taxon>Rhodopirellula</taxon>
    </lineage>
</organism>
<dbReference type="EnsemblBacteria" id="CAD75011">
    <property type="protein sequence ID" value="CAD75011"/>
    <property type="gene ID" value="RB6790"/>
</dbReference>
<dbReference type="STRING" id="243090.RB6790"/>
<evidence type="ECO:0000313" key="2">
    <source>
        <dbReference type="Proteomes" id="UP000001025"/>
    </source>
</evidence>
<protein>
    <submittedName>
        <fullName evidence="1">Uncharacterized protein</fullName>
    </submittedName>
</protein>
<sequence>MSLIPAVLSMLYWVAYPLLPVRIRHVLIIQDHDEYQRDDSVRQWSRFLQSFRLLPPSAFHRMKNEAVITSHRSLLLDGLRLHAKK</sequence>
<reference evidence="1 2" key="1">
    <citation type="journal article" date="2003" name="Proc. Natl. Acad. Sci. U.S.A.">
        <title>Complete genome sequence of the marine planctomycete Pirellula sp. strain 1.</title>
        <authorList>
            <person name="Gloeckner F.O."/>
            <person name="Kube M."/>
            <person name="Bauer M."/>
            <person name="Teeling H."/>
            <person name="Lombardot T."/>
            <person name="Ludwig W."/>
            <person name="Gade D."/>
            <person name="Beck A."/>
            <person name="Borzym K."/>
            <person name="Heitmann K."/>
            <person name="Rabus R."/>
            <person name="Schlesner H."/>
            <person name="Amann R."/>
            <person name="Reinhardt R."/>
        </authorList>
    </citation>
    <scope>NUCLEOTIDE SEQUENCE [LARGE SCALE GENOMIC DNA]</scope>
    <source>
        <strain evidence="2">DSM 10527 / NCIMB 13988 / SH1</strain>
    </source>
</reference>
<gene>
    <name evidence="1" type="ordered locus">RB6790</name>
</gene>
<dbReference type="Proteomes" id="UP000001025">
    <property type="component" value="Chromosome"/>
</dbReference>
<evidence type="ECO:0000313" key="1">
    <source>
        <dbReference type="EMBL" id="CAD75011.1"/>
    </source>
</evidence>